<sequence>MVPEYVVRVSTLVVTLLALTAAVENEQSGRAEDFDIKQVDKKKIYGGKEIAPPPETLTVTEEVWMDLKIKDYYGEGEDYVGRVTFACFGKLTPITCLNFISLAKGYRRGRNILNYKGSKVQAIVRDFMIQLGEVTTKSTSGDSIYGTSFQDESFAISHSNAGWIGMANFGPDTNGSQFYILLRSARWLDGKHVLFGKVIRGMDVVEKIGQEETGKDNTPLRTITIDNSGVVGLKASYQLTAAQFNTDGDIDTESVRQ</sequence>
<comment type="catalytic activity">
    <reaction evidence="1">
        <text>[protein]-peptidylproline (omega=180) = [protein]-peptidylproline (omega=0)</text>
        <dbReference type="Rhea" id="RHEA:16237"/>
        <dbReference type="Rhea" id="RHEA-COMP:10747"/>
        <dbReference type="Rhea" id="RHEA-COMP:10748"/>
        <dbReference type="ChEBI" id="CHEBI:83833"/>
        <dbReference type="ChEBI" id="CHEBI:83834"/>
        <dbReference type="EC" id="5.2.1.8"/>
    </reaction>
</comment>
<dbReference type="GO" id="GO:0006457">
    <property type="term" value="P:protein folding"/>
    <property type="evidence" value="ECO:0007669"/>
    <property type="project" value="TreeGrafter"/>
</dbReference>
<dbReference type="InterPro" id="IPR029000">
    <property type="entry name" value="Cyclophilin-like_dom_sf"/>
</dbReference>
<dbReference type="EC" id="5.2.1.8" evidence="1"/>
<feature type="chain" id="PRO_5043094482" description="Peptidyl-prolyl cis-trans isomerase" evidence="1">
    <location>
        <begin position="23"/>
        <end position="257"/>
    </location>
</feature>
<dbReference type="PROSITE" id="PS50072">
    <property type="entry name" value="CSA_PPIASE_2"/>
    <property type="match status" value="1"/>
</dbReference>
<dbReference type="Proteomes" id="UP001497497">
    <property type="component" value="Unassembled WGS sequence"/>
</dbReference>
<gene>
    <name evidence="3" type="ORF">GSLYS_00012649001</name>
</gene>
<keyword evidence="1" id="KW-0413">Isomerase</keyword>
<name>A0AAV2I188_LYMST</name>
<dbReference type="InterPro" id="IPR002130">
    <property type="entry name" value="Cyclophilin-type_PPIase_dom"/>
</dbReference>
<keyword evidence="1" id="KW-0732">Signal</keyword>
<keyword evidence="1" id="KW-0697">Rotamase</keyword>
<dbReference type="PANTHER" id="PTHR11071:SF547">
    <property type="entry name" value="PEPTIDYL-PROLYL CIS-TRANS ISOMERASE"/>
    <property type="match status" value="1"/>
</dbReference>
<dbReference type="EMBL" id="CAXITT010000314">
    <property type="protein sequence ID" value="CAL1538828.1"/>
    <property type="molecule type" value="Genomic_DNA"/>
</dbReference>
<evidence type="ECO:0000259" key="2">
    <source>
        <dbReference type="PROSITE" id="PS50072"/>
    </source>
</evidence>
<comment type="caution">
    <text evidence="3">The sequence shown here is derived from an EMBL/GenBank/DDBJ whole genome shotgun (WGS) entry which is preliminary data.</text>
</comment>
<keyword evidence="4" id="KW-1185">Reference proteome</keyword>
<accession>A0AAV2I188</accession>
<evidence type="ECO:0000256" key="1">
    <source>
        <dbReference type="RuleBase" id="RU363019"/>
    </source>
</evidence>
<feature type="domain" description="PPIase cyclophilin-type" evidence="2">
    <location>
        <begin position="76"/>
        <end position="230"/>
    </location>
</feature>
<dbReference type="GO" id="GO:0005737">
    <property type="term" value="C:cytoplasm"/>
    <property type="evidence" value="ECO:0007669"/>
    <property type="project" value="TreeGrafter"/>
</dbReference>
<dbReference type="Gene3D" id="2.40.100.10">
    <property type="entry name" value="Cyclophilin-like"/>
    <property type="match status" value="1"/>
</dbReference>
<reference evidence="3 4" key="1">
    <citation type="submission" date="2024-04" db="EMBL/GenBank/DDBJ databases">
        <authorList>
            <consortium name="Genoscope - CEA"/>
            <person name="William W."/>
        </authorList>
    </citation>
    <scope>NUCLEOTIDE SEQUENCE [LARGE SCALE GENOMIC DNA]</scope>
</reference>
<comment type="function">
    <text evidence="1">PPIases accelerate the folding of proteins. It catalyzes the cis-trans isomerization of proline imidic peptide bonds in oligopeptides.</text>
</comment>
<evidence type="ECO:0000313" key="3">
    <source>
        <dbReference type="EMBL" id="CAL1538828.1"/>
    </source>
</evidence>
<dbReference type="GO" id="GO:0003755">
    <property type="term" value="F:peptidyl-prolyl cis-trans isomerase activity"/>
    <property type="evidence" value="ECO:0007669"/>
    <property type="project" value="UniProtKB-UniRule"/>
</dbReference>
<dbReference type="SUPFAM" id="SSF50891">
    <property type="entry name" value="Cyclophilin-like"/>
    <property type="match status" value="1"/>
</dbReference>
<proteinExistence type="inferred from homology"/>
<dbReference type="GO" id="GO:0016018">
    <property type="term" value="F:cyclosporin A binding"/>
    <property type="evidence" value="ECO:0007669"/>
    <property type="project" value="TreeGrafter"/>
</dbReference>
<feature type="signal peptide" evidence="1">
    <location>
        <begin position="1"/>
        <end position="22"/>
    </location>
</feature>
<dbReference type="Pfam" id="PF00160">
    <property type="entry name" value="Pro_isomerase"/>
    <property type="match status" value="1"/>
</dbReference>
<dbReference type="AlphaFoldDB" id="A0AAV2I188"/>
<dbReference type="PANTHER" id="PTHR11071">
    <property type="entry name" value="PEPTIDYL-PROLYL CIS-TRANS ISOMERASE"/>
    <property type="match status" value="1"/>
</dbReference>
<dbReference type="PRINTS" id="PR00153">
    <property type="entry name" value="CSAPPISMRASE"/>
</dbReference>
<protein>
    <recommendedName>
        <fullName evidence="1">Peptidyl-prolyl cis-trans isomerase</fullName>
        <shortName evidence="1">PPIase</shortName>
        <ecNumber evidence="1">5.2.1.8</ecNumber>
    </recommendedName>
</protein>
<evidence type="ECO:0000313" key="4">
    <source>
        <dbReference type="Proteomes" id="UP001497497"/>
    </source>
</evidence>
<organism evidence="3 4">
    <name type="scientific">Lymnaea stagnalis</name>
    <name type="common">Great pond snail</name>
    <name type="synonym">Helix stagnalis</name>
    <dbReference type="NCBI Taxonomy" id="6523"/>
    <lineage>
        <taxon>Eukaryota</taxon>
        <taxon>Metazoa</taxon>
        <taxon>Spiralia</taxon>
        <taxon>Lophotrochozoa</taxon>
        <taxon>Mollusca</taxon>
        <taxon>Gastropoda</taxon>
        <taxon>Heterobranchia</taxon>
        <taxon>Euthyneura</taxon>
        <taxon>Panpulmonata</taxon>
        <taxon>Hygrophila</taxon>
        <taxon>Lymnaeoidea</taxon>
        <taxon>Lymnaeidae</taxon>
        <taxon>Lymnaea</taxon>
    </lineage>
</organism>
<comment type="similarity">
    <text evidence="1">Belongs to the cyclophilin-type PPIase family.</text>
</comment>